<reference evidence="2 3" key="1">
    <citation type="submission" date="2024-10" db="EMBL/GenBank/DDBJ databases">
        <authorList>
            <person name="Kim D."/>
        </authorList>
    </citation>
    <scope>NUCLEOTIDE SEQUENCE [LARGE SCALE GENOMIC DNA]</scope>
    <source>
        <strain evidence="2">Taebaek</strain>
    </source>
</reference>
<dbReference type="EMBL" id="JBICCN010000009">
    <property type="protein sequence ID" value="KAL3103846.1"/>
    <property type="molecule type" value="Genomic_DNA"/>
</dbReference>
<keyword evidence="3" id="KW-1185">Reference proteome</keyword>
<dbReference type="Proteomes" id="UP001620645">
    <property type="component" value="Unassembled WGS sequence"/>
</dbReference>
<dbReference type="InterPro" id="IPR008269">
    <property type="entry name" value="Lon_proteolytic"/>
</dbReference>
<name>A0ABD2KLM9_HETSC</name>
<gene>
    <name evidence="2" type="ORF">niasHS_000840</name>
</gene>
<dbReference type="InterPro" id="IPR020568">
    <property type="entry name" value="Ribosomal_Su5_D2-typ_SF"/>
</dbReference>
<comment type="caution">
    <text evidence="2">The sequence shown here is derived from an EMBL/GenBank/DDBJ whole genome shotgun (WGS) entry which is preliminary data.</text>
</comment>
<accession>A0ABD2KLM9</accession>
<evidence type="ECO:0000259" key="1">
    <source>
        <dbReference type="Pfam" id="PF05362"/>
    </source>
</evidence>
<organism evidence="2 3">
    <name type="scientific">Heterodera schachtii</name>
    <name type="common">Sugarbeet cyst nematode worm</name>
    <name type="synonym">Tylenchus schachtii</name>
    <dbReference type="NCBI Taxonomy" id="97005"/>
    <lineage>
        <taxon>Eukaryota</taxon>
        <taxon>Metazoa</taxon>
        <taxon>Ecdysozoa</taxon>
        <taxon>Nematoda</taxon>
        <taxon>Chromadorea</taxon>
        <taxon>Rhabditida</taxon>
        <taxon>Tylenchina</taxon>
        <taxon>Tylenchomorpha</taxon>
        <taxon>Tylenchoidea</taxon>
        <taxon>Heteroderidae</taxon>
        <taxon>Heteroderinae</taxon>
        <taxon>Heterodera</taxon>
    </lineage>
</organism>
<dbReference type="InterPro" id="IPR014721">
    <property type="entry name" value="Ribsml_uS5_D2-typ_fold_subgr"/>
</dbReference>
<dbReference type="Gene3D" id="3.30.230.10">
    <property type="match status" value="1"/>
</dbReference>
<evidence type="ECO:0000313" key="3">
    <source>
        <dbReference type="Proteomes" id="UP001620645"/>
    </source>
</evidence>
<dbReference type="Pfam" id="PF05362">
    <property type="entry name" value="Lon_C"/>
    <property type="match status" value="1"/>
</dbReference>
<proteinExistence type="predicted"/>
<protein>
    <recommendedName>
        <fullName evidence="1">Lon proteolytic domain-containing protein</fullName>
    </recommendedName>
</protein>
<evidence type="ECO:0000313" key="2">
    <source>
        <dbReference type="EMBL" id="KAL3103846.1"/>
    </source>
</evidence>
<dbReference type="PRINTS" id="PR00830">
    <property type="entry name" value="ENDOLAPTASE"/>
</dbReference>
<dbReference type="AlphaFoldDB" id="A0ABD2KLM9"/>
<sequence length="178" mass="19440">MMQQNAFAADFRLRCNRPDCLRSFDLDRGDSLQSHVSRDHGDDHNAYTNRRTSLFTVRLNTEPNAQALSIQFDADDAAQLGYLNAVHRAQELLGGAQLPPLILKRWPRVLNQAHGPSASAAIVCAVVSLFTNLLCRSDTAVTAHLLTNDNILGVGFLAQKAWGARAAGLTRLVMSTAD</sequence>
<dbReference type="SUPFAM" id="SSF54211">
    <property type="entry name" value="Ribosomal protein S5 domain 2-like"/>
    <property type="match status" value="1"/>
</dbReference>
<feature type="domain" description="Lon proteolytic" evidence="1">
    <location>
        <begin position="114"/>
        <end position="175"/>
    </location>
</feature>